<evidence type="ECO:0000313" key="1">
    <source>
        <dbReference type="EMBL" id="SDT33429.1"/>
    </source>
</evidence>
<evidence type="ECO:0000313" key="2">
    <source>
        <dbReference type="Proteomes" id="UP000243904"/>
    </source>
</evidence>
<reference evidence="2" key="1">
    <citation type="submission" date="2016-10" db="EMBL/GenBank/DDBJ databases">
        <authorList>
            <person name="Varghese N."/>
            <person name="Submissions S."/>
        </authorList>
    </citation>
    <scope>NUCLEOTIDE SEQUENCE [LARGE SCALE GENOMIC DNA]</scope>
    <source>
        <strain evidence="2">GAS369</strain>
    </source>
</reference>
<protein>
    <submittedName>
        <fullName evidence="1">Uncharacterized protein</fullName>
    </submittedName>
</protein>
<dbReference type="RefSeq" id="WP_244548826.1">
    <property type="nucleotide sequence ID" value="NZ_LT629750.1"/>
</dbReference>
<dbReference type="AlphaFoldDB" id="A0A1H1ZIG5"/>
<gene>
    <name evidence="1" type="ORF">SAMN05444158_5467</name>
</gene>
<sequence>MLREDLSEQTTEDGAAADAKPACVALVPLIQATQWSASHRLPQPNSIFVTQLIATAEQVPQTRNLRRATAFDALTAYRTNQHWVEGAGIRPRQII</sequence>
<proteinExistence type="predicted"/>
<dbReference type="EMBL" id="LT629750">
    <property type="protein sequence ID" value="SDT33429.1"/>
    <property type="molecule type" value="Genomic_DNA"/>
</dbReference>
<keyword evidence="2" id="KW-1185">Reference proteome</keyword>
<dbReference type="Proteomes" id="UP000243904">
    <property type="component" value="Chromosome I"/>
</dbReference>
<accession>A0A1H1ZIG5</accession>
<name>A0A1H1ZIG5_9BRAD</name>
<organism evidence="1 2">
    <name type="scientific">Bradyrhizobium canariense</name>
    <dbReference type="NCBI Taxonomy" id="255045"/>
    <lineage>
        <taxon>Bacteria</taxon>
        <taxon>Pseudomonadati</taxon>
        <taxon>Pseudomonadota</taxon>
        <taxon>Alphaproteobacteria</taxon>
        <taxon>Hyphomicrobiales</taxon>
        <taxon>Nitrobacteraceae</taxon>
        <taxon>Bradyrhizobium</taxon>
    </lineage>
</organism>